<comment type="similarity">
    <text evidence="3">Belongs to the cytochrome c oxidase IV family.</text>
</comment>
<dbReference type="GO" id="GO:0045277">
    <property type="term" value="C:respiratory chain complex IV"/>
    <property type="evidence" value="ECO:0007669"/>
    <property type="project" value="InterPro"/>
</dbReference>
<evidence type="ECO:0000313" key="12">
    <source>
        <dbReference type="EMBL" id="SCV67238.1"/>
    </source>
</evidence>
<evidence type="ECO:0000256" key="3">
    <source>
        <dbReference type="ARBA" id="ARBA00008135"/>
    </source>
</evidence>
<dbReference type="STRING" id="269621.A0A238F7T9"/>
<evidence type="ECO:0000256" key="11">
    <source>
        <dbReference type="SAM" id="MobiDB-lite"/>
    </source>
</evidence>
<organism evidence="12 13">
    <name type="scientific">Microbotryum intermedium</name>
    <dbReference type="NCBI Taxonomy" id="269621"/>
    <lineage>
        <taxon>Eukaryota</taxon>
        <taxon>Fungi</taxon>
        <taxon>Dikarya</taxon>
        <taxon>Basidiomycota</taxon>
        <taxon>Pucciniomycotina</taxon>
        <taxon>Microbotryomycetes</taxon>
        <taxon>Microbotryales</taxon>
        <taxon>Microbotryaceae</taxon>
        <taxon>Microbotryum</taxon>
    </lineage>
</organism>
<protein>
    <submittedName>
        <fullName evidence="12">BQ2448_5884 protein</fullName>
    </submittedName>
</protein>
<evidence type="ECO:0000256" key="2">
    <source>
        <dbReference type="ARBA" id="ARBA00004673"/>
    </source>
</evidence>
<dbReference type="PANTHER" id="PTHR10707:SF10">
    <property type="entry name" value="CYTOCHROME C OXIDASE SUBUNIT 4"/>
    <property type="match status" value="1"/>
</dbReference>
<evidence type="ECO:0000256" key="5">
    <source>
        <dbReference type="ARBA" id="ARBA00022792"/>
    </source>
</evidence>
<evidence type="ECO:0000256" key="6">
    <source>
        <dbReference type="ARBA" id="ARBA00022946"/>
    </source>
</evidence>
<dbReference type="CDD" id="cd00922">
    <property type="entry name" value="Cyt_c_Oxidase_IV"/>
    <property type="match status" value="1"/>
</dbReference>
<reference evidence="13" key="1">
    <citation type="submission" date="2016-09" db="EMBL/GenBank/DDBJ databases">
        <authorList>
            <person name="Jeantristanb JTB J.-T."/>
            <person name="Ricardo R."/>
        </authorList>
    </citation>
    <scope>NUCLEOTIDE SEQUENCE [LARGE SCALE GENOMIC DNA]</scope>
</reference>
<evidence type="ECO:0000256" key="7">
    <source>
        <dbReference type="ARBA" id="ARBA00022989"/>
    </source>
</evidence>
<dbReference type="GO" id="GO:0016491">
    <property type="term" value="F:oxidoreductase activity"/>
    <property type="evidence" value="ECO:0007669"/>
    <property type="project" value="UniProtKB-KW"/>
</dbReference>
<dbReference type="InterPro" id="IPR036639">
    <property type="entry name" value="Cyt_c_oxidase_su4_sf"/>
</dbReference>
<comment type="subcellular location">
    <subcellularLocation>
        <location evidence="1">Mitochondrion inner membrane</location>
        <topology evidence="1">Single-pass membrane protein</topology>
    </subcellularLocation>
</comment>
<keyword evidence="13" id="KW-1185">Reference proteome</keyword>
<evidence type="ECO:0000313" key="13">
    <source>
        <dbReference type="Proteomes" id="UP000198372"/>
    </source>
</evidence>
<dbReference type="Proteomes" id="UP000198372">
    <property type="component" value="Unassembled WGS sequence"/>
</dbReference>
<dbReference type="Gene3D" id="1.10.442.10">
    <property type="entry name" value="Cytochrome c oxidase subunit IV"/>
    <property type="match status" value="1"/>
</dbReference>
<keyword evidence="9" id="KW-0496">Mitochondrion</keyword>
<evidence type="ECO:0000256" key="10">
    <source>
        <dbReference type="ARBA" id="ARBA00023136"/>
    </source>
</evidence>
<evidence type="ECO:0000256" key="8">
    <source>
        <dbReference type="ARBA" id="ARBA00023002"/>
    </source>
</evidence>
<evidence type="ECO:0000256" key="1">
    <source>
        <dbReference type="ARBA" id="ARBA00004434"/>
    </source>
</evidence>
<dbReference type="EMBL" id="FMSP01000001">
    <property type="protein sequence ID" value="SCV67238.1"/>
    <property type="molecule type" value="Genomic_DNA"/>
</dbReference>
<keyword evidence="4" id="KW-0812">Transmembrane</keyword>
<keyword evidence="8" id="KW-0560">Oxidoreductase</keyword>
<name>A0A238F7T9_9BASI</name>
<keyword evidence="6" id="KW-0809">Transit peptide</keyword>
<gene>
    <name evidence="12" type="ORF">BQ2448_5884</name>
</gene>
<dbReference type="GO" id="GO:0006123">
    <property type="term" value="P:mitochondrial electron transport, cytochrome c to oxygen"/>
    <property type="evidence" value="ECO:0007669"/>
    <property type="project" value="InterPro"/>
</dbReference>
<dbReference type="PANTHER" id="PTHR10707">
    <property type="entry name" value="CYTOCHROME C OXIDASE SUBUNIT IV"/>
    <property type="match status" value="1"/>
</dbReference>
<feature type="compositionally biased region" description="Basic and acidic residues" evidence="11">
    <location>
        <begin position="135"/>
        <end position="155"/>
    </location>
</feature>
<sequence length="175" mass="19110">MAPDRMCLLPDRFAPADAPLRLRTAYACPTTRNRIAPNPASTAPFKQIEASWKGLTPAEQEATFKALEELQKKDWTQLSIDEKKAAYYVAFGPHGPREPILAPGSGAKTLGGVTLAVIISLGLFTAARTLAQEKPKTLSREWQEASNEMAKEQKMDPFTGVSSEGYKGKGFVNNK</sequence>
<dbReference type="GO" id="GO:0005743">
    <property type="term" value="C:mitochondrial inner membrane"/>
    <property type="evidence" value="ECO:0007669"/>
    <property type="project" value="UniProtKB-SubCell"/>
</dbReference>
<proteinExistence type="inferred from homology"/>
<comment type="pathway">
    <text evidence="2">Energy metabolism; oxidative phosphorylation.</text>
</comment>
<dbReference type="AlphaFoldDB" id="A0A238F7T9"/>
<dbReference type="FunFam" id="1.10.442.10:FF:000002">
    <property type="entry name" value="Cytochrome c oxidase subunit V"/>
    <property type="match status" value="1"/>
</dbReference>
<keyword evidence="7" id="KW-1133">Transmembrane helix</keyword>
<feature type="region of interest" description="Disordered" evidence="11">
    <location>
        <begin position="135"/>
        <end position="161"/>
    </location>
</feature>
<dbReference type="SUPFAM" id="SSF81406">
    <property type="entry name" value="Mitochondrial cytochrome c oxidase subunit IV"/>
    <property type="match status" value="1"/>
</dbReference>
<dbReference type="Pfam" id="PF02936">
    <property type="entry name" value="COX4"/>
    <property type="match status" value="1"/>
</dbReference>
<evidence type="ECO:0000256" key="4">
    <source>
        <dbReference type="ARBA" id="ARBA00022692"/>
    </source>
</evidence>
<accession>A0A238F7T9</accession>
<evidence type="ECO:0000256" key="9">
    <source>
        <dbReference type="ARBA" id="ARBA00023128"/>
    </source>
</evidence>
<keyword evidence="10" id="KW-0472">Membrane</keyword>
<dbReference type="InterPro" id="IPR004203">
    <property type="entry name" value="Cyt_c_oxidase_su4_fam"/>
</dbReference>
<dbReference type="OrthoDB" id="186013at2759"/>
<keyword evidence="5" id="KW-0999">Mitochondrion inner membrane</keyword>